<dbReference type="EMBL" id="WIXE01021554">
    <property type="protein sequence ID" value="KAK5968283.1"/>
    <property type="molecule type" value="Genomic_DNA"/>
</dbReference>
<accession>A0AAN8IFU9</accession>
<evidence type="ECO:0000313" key="2">
    <source>
        <dbReference type="Proteomes" id="UP001331761"/>
    </source>
</evidence>
<evidence type="ECO:0000313" key="1">
    <source>
        <dbReference type="EMBL" id="KAK5968283.1"/>
    </source>
</evidence>
<name>A0AAN8IFU9_TRICO</name>
<organism evidence="1 2">
    <name type="scientific">Trichostrongylus colubriformis</name>
    <name type="common">Black scour worm</name>
    <dbReference type="NCBI Taxonomy" id="6319"/>
    <lineage>
        <taxon>Eukaryota</taxon>
        <taxon>Metazoa</taxon>
        <taxon>Ecdysozoa</taxon>
        <taxon>Nematoda</taxon>
        <taxon>Chromadorea</taxon>
        <taxon>Rhabditida</taxon>
        <taxon>Rhabditina</taxon>
        <taxon>Rhabditomorpha</taxon>
        <taxon>Strongyloidea</taxon>
        <taxon>Trichostrongylidae</taxon>
        <taxon>Trichostrongylus</taxon>
    </lineage>
</organism>
<protein>
    <submittedName>
        <fullName evidence="1">Uncharacterized protein</fullName>
    </submittedName>
</protein>
<keyword evidence="2" id="KW-1185">Reference proteome</keyword>
<reference evidence="1 2" key="1">
    <citation type="submission" date="2019-10" db="EMBL/GenBank/DDBJ databases">
        <title>Assembly and Annotation for the nematode Trichostrongylus colubriformis.</title>
        <authorList>
            <person name="Martin J."/>
        </authorList>
    </citation>
    <scope>NUCLEOTIDE SEQUENCE [LARGE SCALE GENOMIC DNA]</scope>
    <source>
        <strain evidence="1">G859</strain>
        <tissue evidence="1">Whole worm</tissue>
    </source>
</reference>
<sequence>MADKTPQLGFGSTVPKIYFLRLHVGRHSCEPDHYRADCRYEQDKEESASSPPIHPSCVRTECEFVLWLRRRTRDRWNIVK</sequence>
<comment type="caution">
    <text evidence="1">The sequence shown here is derived from an EMBL/GenBank/DDBJ whole genome shotgun (WGS) entry which is preliminary data.</text>
</comment>
<feature type="non-terminal residue" evidence="1">
    <location>
        <position position="80"/>
    </location>
</feature>
<gene>
    <name evidence="1" type="ORF">GCK32_020040</name>
</gene>
<dbReference type="Proteomes" id="UP001331761">
    <property type="component" value="Unassembled WGS sequence"/>
</dbReference>
<proteinExistence type="predicted"/>
<dbReference type="AlphaFoldDB" id="A0AAN8IFU9"/>